<sequence length="128" mass="14441">MYLDTDAVLARLKVEDWLRSFVSPDVLESPVTSTATAIEVQYVMGDEWELDRLTEVSERIADEGIELSPLTRENVEASEELRGRYDALGVFDSIHLGVAWTNDEPTLSTDTLYPDIDEVEHIDPRDLG</sequence>
<dbReference type="Gene3D" id="3.40.50.1010">
    <property type="entry name" value="5'-nuclease"/>
    <property type="match status" value="1"/>
</dbReference>
<reference evidence="2" key="1">
    <citation type="submission" date="2022-09" db="EMBL/GenBank/DDBJ databases">
        <title>Haloadaptaus new haloarchaeum isolated from saline soil.</title>
        <authorList>
            <person name="Duran-Viseras A."/>
            <person name="Sanchez-Porro C."/>
            <person name="Ventosa A."/>
        </authorList>
    </citation>
    <scope>NUCLEOTIDE SEQUENCE</scope>
    <source>
        <strain evidence="2">F3-133</strain>
    </source>
</reference>
<dbReference type="AlphaFoldDB" id="A0A9Q4GHR1"/>
<organism evidence="2 3">
    <name type="scientific">Halorutilus salinus</name>
    <dbReference type="NCBI Taxonomy" id="2487751"/>
    <lineage>
        <taxon>Archaea</taxon>
        <taxon>Methanobacteriati</taxon>
        <taxon>Methanobacteriota</taxon>
        <taxon>Stenosarchaea group</taxon>
        <taxon>Halobacteria</taxon>
        <taxon>Halorutilales</taxon>
        <taxon>Halorutilaceae</taxon>
        <taxon>Halorutilus</taxon>
    </lineage>
</organism>
<dbReference type="SUPFAM" id="SSF88723">
    <property type="entry name" value="PIN domain-like"/>
    <property type="match status" value="1"/>
</dbReference>
<comment type="caution">
    <text evidence="2">The sequence shown here is derived from an EMBL/GenBank/DDBJ whole genome shotgun (WGS) entry which is preliminary data.</text>
</comment>
<gene>
    <name evidence="2" type="ORF">EGH25_06835</name>
</gene>
<dbReference type="EMBL" id="RKLV01000006">
    <property type="protein sequence ID" value="MCX2819065.1"/>
    <property type="molecule type" value="Genomic_DNA"/>
</dbReference>
<keyword evidence="3" id="KW-1185">Reference proteome</keyword>
<protein>
    <submittedName>
        <fullName evidence="2">PIN domain-containing protein</fullName>
    </submittedName>
</protein>
<evidence type="ECO:0000259" key="1">
    <source>
        <dbReference type="Pfam" id="PF01850"/>
    </source>
</evidence>
<dbReference type="Pfam" id="PF01850">
    <property type="entry name" value="PIN"/>
    <property type="match status" value="1"/>
</dbReference>
<evidence type="ECO:0000313" key="3">
    <source>
        <dbReference type="Proteomes" id="UP001149411"/>
    </source>
</evidence>
<feature type="domain" description="PIN" evidence="1">
    <location>
        <begin position="2"/>
        <end position="117"/>
    </location>
</feature>
<name>A0A9Q4GHR1_9EURY</name>
<dbReference type="InterPro" id="IPR029060">
    <property type="entry name" value="PIN-like_dom_sf"/>
</dbReference>
<dbReference type="RefSeq" id="WP_266087016.1">
    <property type="nucleotide sequence ID" value="NZ_RKLV01000006.1"/>
</dbReference>
<dbReference type="InterPro" id="IPR002716">
    <property type="entry name" value="PIN_dom"/>
</dbReference>
<evidence type="ECO:0000313" key="2">
    <source>
        <dbReference type="EMBL" id="MCX2819065.1"/>
    </source>
</evidence>
<accession>A0A9Q4GHR1</accession>
<proteinExistence type="predicted"/>
<dbReference type="Proteomes" id="UP001149411">
    <property type="component" value="Unassembled WGS sequence"/>
</dbReference>